<feature type="domain" description="C3H1-type" evidence="6">
    <location>
        <begin position="67"/>
        <end position="94"/>
    </location>
</feature>
<organism evidence="7 8">
    <name type="scientific">Escallonia herrerae</name>
    <dbReference type="NCBI Taxonomy" id="1293975"/>
    <lineage>
        <taxon>Eukaryota</taxon>
        <taxon>Viridiplantae</taxon>
        <taxon>Streptophyta</taxon>
        <taxon>Embryophyta</taxon>
        <taxon>Tracheophyta</taxon>
        <taxon>Spermatophyta</taxon>
        <taxon>Magnoliopsida</taxon>
        <taxon>eudicotyledons</taxon>
        <taxon>Gunneridae</taxon>
        <taxon>Pentapetalae</taxon>
        <taxon>asterids</taxon>
        <taxon>campanulids</taxon>
        <taxon>Escalloniales</taxon>
        <taxon>Escalloniaceae</taxon>
        <taxon>Escallonia</taxon>
    </lineage>
</organism>
<dbReference type="InterPro" id="IPR036855">
    <property type="entry name" value="Znf_CCCH_sf"/>
</dbReference>
<gene>
    <name evidence="7" type="ORF">RJ639_040761</name>
</gene>
<reference evidence="7" key="1">
    <citation type="submission" date="2022-12" db="EMBL/GenBank/DDBJ databases">
        <title>Draft genome assemblies for two species of Escallonia (Escalloniales).</title>
        <authorList>
            <person name="Chanderbali A."/>
            <person name="Dervinis C."/>
            <person name="Anghel I."/>
            <person name="Soltis D."/>
            <person name="Soltis P."/>
            <person name="Zapata F."/>
        </authorList>
    </citation>
    <scope>NUCLEOTIDE SEQUENCE</scope>
    <source>
        <strain evidence="7">UCBG64.0493</strain>
        <tissue evidence="7">Leaf</tissue>
    </source>
</reference>
<dbReference type="AlphaFoldDB" id="A0AA88WH22"/>
<evidence type="ECO:0000256" key="2">
    <source>
        <dbReference type="ARBA" id="ARBA00022737"/>
    </source>
</evidence>
<evidence type="ECO:0000256" key="4">
    <source>
        <dbReference type="ARBA" id="ARBA00022833"/>
    </source>
</evidence>
<feature type="domain" description="C3H1-type" evidence="6">
    <location>
        <begin position="136"/>
        <end position="164"/>
    </location>
</feature>
<keyword evidence="2" id="KW-0677">Repeat</keyword>
<comment type="caution">
    <text evidence="7">The sequence shown here is derived from an EMBL/GenBank/DDBJ whole genome shotgun (WGS) entry which is preliminary data.</text>
</comment>
<feature type="zinc finger region" description="C3H1-type" evidence="5">
    <location>
        <begin position="67"/>
        <end position="94"/>
    </location>
</feature>
<evidence type="ECO:0000259" key="6">
    <source>
        <dbReference type="PROSITE" id="PS50103"/>
    </source>
</evidence>
<feature type="zinc finger region" description="C3H1-type" evidence="5">
    <location>
        <begin position="136"/>
        <end position="164"/>
    </location>
</feature>
<dbReference type="Proteomes" id="UP001188597">
    <property type="component" value="Unassembled WGS sequence"/>
</dbReference>
<dbReference type="Pfam" id="PF00642">
    <property type="entry name" value="zf-CCCH"/>
    <property type="match status" value="2"/>
</dbReference>
<evidence type="ECO:0000313" key="8">
    <source>
        <dbReference type="Proteomes" id="UP001188597"/>
    </source>
</evidence>
<dbReference type="SUPFAM" id="SSF90229">
    <property type="entry name" value="CCCH zinc finger"/>
    <property type="match status" value="3"/>
</dbReference>
<dbReference type="GO" id="GO:0003729">
    <property type="term" value="F:mRNA binding"/>
    <property type="evidence" value="ECO:0007669"/>
    <property type="project" value="InterPro"/>
</dbReference>
<feature type="domain" description="C3H1-type" evidence="6">
    <location>
        <begin position="19"/>
        <end position="46"/>
    </location>
</feature>
<feature type="zinc finger region" description="C3H1-type" evidence="5">
    <location>
        <begin position="19"/>
        <end position="46"/>
    </location>
</feature>
<keyword evidence="8" id="KW-1185">Reference proteome</keyword>
<dbReference type="Gene3D" id="4.10.1000.10">
    <property type="entry name" value="Zinc finger, CCCH-type"/>
    <property type="match status" value="2"/>
</dbReference>
<sequence>MSHCENQYFKKPITSEGISYKTQPCLKLKRGICSNGDSCKYLHDIGEIQRRLKNRQENWDENPRRVCSTKTCGWFSFAQDCPYGDRCIFLHGSVTGTGGDLELSRKSCARNTVAPVCDKLGRSVNWEGPSAKPAYQKKTRLCFMWENTGTCQYGLNCDYAHGQAEVQKLGSHTVLVPGSIFTSEIAAAPENASSTETGLGTSYKQQQQGLGKESLFKCGEDWANLIVDLANASIGSTHFLRRGSSRGKSSRMSSEARMTVFTALTRRTCSAILSRFLAPSMSLRLRASTAGITVPEGFGMRLALQRRMSFLTSLLTERQAKTTAIDIVGGDFLDIVELVEHVVEAWHGPVIDNGICNGTWV</sequence>
<dbReference type="PANTHER" id="PTHR12547">
    <property type="entry name" value="CCCH ZINC FINGER/TIS11-RELATED"/>
    <property type="match status" value="1"/>
</dbReference>
<keyword evidence="4 5" id="KW-0862">Zinc</keyword>
<dbReference type="InterPro" id="IPR000571">
    <property type="entry name" value="Znf_CCCH"/>
</dbReference>
<evidence type="ECO:0000313" key="7">
    <source>
        <dbReference type="EMBL" id="KAK3026089.1"/>
    </source>
</evidence>
<evidence type="ECO:0000256" key="5">
    <source>
        <dbReference type="PROSITE-ProRule" id="PRU00723"/>
    </source>
</evidence>
<keyword evidence="3 5" id="KW-0863">Zinc-finger</keyword>
<dbReference type="InterPro" id="IPR045877">
    <property type="entry name" value="ZFP36-like"/>
</dbReference>
<proteinExistence type="predicted"/>
<name>A0AA88WH22_9ASTE</name>
<accession>A0AA88WH22</accession>
<dbReference type="GO" id="GO:0008270">
    <property type="term" value="F:zinc ion binding"/>
    <property type="evidence" value="ECO:0007669"/>
    <property type="project" value="UniProtKB-KW"/>
</dbReference>
<evidence type="ECO:0000256" key="3">
    <source>
        <dbReference type="ARBA" id="ARBA00022771"/>
    </source>
</evidence>
<dbReference type="PROSITE" id="PS50103">
    <property type="entry name" value="ZF_C3H1"/>
    <property type="match status" value="3"/>
</dbReference>
<dbReference type="EMBL" id="JAVXUP010000515">
    <property type="protein sequence ID" value="KAK3026089.1"/>
    <property type="molecule type" value="Genomic_DNA"/>
</dbReference>
<protein>
    <recommendedName>
        <fullName evidence="6">C3H1-type domain-containing protein</fullName>
    </recommendedName>
</protein>
<dbReference type="SMART" id="SM00356">
    <property type="entry name" value="ZnF_C3H1"/>
    <property type="match status" value="3"/>
</dbReference>
<keyword evidence="1 5" id="KW-0479">Metal-binding</keyword>
<evidence type="ECO:0000256" key="1">
    <source>
        <dbReference type="ARBA" id="ARBA00022723"/>
    </source>
</evidence>
<dbReference type="PANTHER" id="PTHR12547:SF18">
    <property type="entry name" value="PROTEIN TIS11"/>
    <property type="match status" value="1"/>
</dbReference>